<dbReference type="EMBL" id="BPLR01007355">
    <property type="protein sequence ID" value="GIY16278.1"/>
    <property type="molecule type" value="Genomic_DNA"/>
</dbReference>
<dbReference type="AlphaFoldDB" id="A0AAV4R859"/>
<keyword evidence="2" id="KW-1185">Reference proteome</keyword>
<accession>A0AAV4R859</accession>
<name>A0AAV4R859_CAEEX</name>
<dbReference type="Proteomes" id="UP001054945">
    <property type="component" value="Unassembled WGS sequence"/>
</dbReference>
<evidence type="ECO:0000313" key="2">
    <source>
        <dbReference type="Proteomes" id="UP001054945"/>
    </source>
</evidence>
<comment type="caution">
    <text evidence="1">The sequence shown here is derived from an EMBL/GenBank/DDBJ whole genome shotgun (WGS) entry which is preliminary data.</text>
</comment>
<protein>
    <recommendedName>
        <fullName evidence="3">Ycf15</fullName>
    </recommendedName>
</protein>
<organism evidence="1 2">
    <name type="scientific">Caerostris extrusa</name>
    <name type="common">Bark spider</name>
    <name type="synonym">Caerostris bankana</name>
    <dbReference type="NCBI Taxonomy" id="172846"/>
    <lineage>
        <taxon>Eukaryota</taxon>
        <taxon>Metazoa</taxon>
        <taxon>Ecdysozoa</taxon>
        <taxon>Arthropoda</taxon>
        <taxon>Chelicerata</taxon>
        <taxon>Arachnida</taxon>
        <taxon>Araneae</taxon>
        <taxon>Araneomorphae</taxon>
        <taxon>Entelegynae</taxon>
        <taxon>Araneoidea</taxon>
        <taxon>Araneidae</taxon>
        <taxon>Caerostris</taxon>
    </lineage>
</organism>
<reference evidence="1 2" key="1">
    <citation type="submission" date="2021-06" db="EMBL/GenBank/DDBJ databases">
        <title>Caerostris extrusa draft genome.</title>
        <authorList>
            <person name="Kono N."/>
            <person name="Arakawa K."/>
        </authorList>
    </citation>
    <scope>NUCLEOTIDE SEQUENCE [LARGE SCALE GENOMIC DNA]</scope>
</reference>
<sequence length="118" mass="13557">MCIRIKTEPLTYGTCASRVKKYRKVGSFQHSWIPDRQTTPLLLFPSPFTLGSAPGALREKSSARENPCEKNNLFENVISASSELPGENFSNVRLFIRRGRTMMMILLLNRFLECQIRF</sequence>
<gene>
    <name evidence="1" type="ORF">CEXT_815101</name>
</gene>
<proteinExistence type="predicted"/>
<evidence type="ECO:0008006" key="3">
    <source>
        <dbReference type="Google" id="ProtNLM"/>
    </source>
</evidence>
<evidence type="ECO:0000313" key="1">
    <source>
        <dbReference type="EMBL" id="GIY16278.1"/>
    </source>
</evidence>